<keyword evidence="2" id="KW-0479">Metal-binding</keyword>
<dbReference type="GO" id="GO:0006508">
    <property type="term" value="P:proteolysis"/>
    <property type="evidence" value="ECO:0007669"/>
    <property type="project" value="UniProtKB-KW"/>
</dbReference>
<feature type="region of interest" description="Disordered" evidence="4">
    <location>
        <begin position="1"/>
        <end position="23"/>
    </location>
</feature>
<evidence type="ECO:0000313" key="7">
    <source>
        <dbReference type="Proteomes" id="UP000481339"/>
    </source>
</evidence>
<dbReference type="Pfam" id="PF07687">
    <property type="entry name" value="M20_dimer"/>
    <property type="match status" value="1"/>
</dbReference>
<accession>A0A7C8FIF3</accession>
<feature type="domain" description="Peptidase M20 dimerisation" evidence="5">
    <location>
        <begin position="243"/>
        <end position="379"/>
    </location>
</feature>
<dbReference type="PANTHER" id="PTHR43270:SF12">
    <property type="entry name" value="SUCCINYL-DIAMINOPIMELATE DESUCCINYLASE"/>
    <property type="match status" value="1"/>
</dbReference>
<dbReference type="InterPro" id="IPR051458">
    <property type="entry name" value="Cyt/Met_Dipeptidase"/>
</dbReference>
<reference evidence="6 7" key="1">
    <citation type="submission" date="2019-09" db="EMBL/GenBank/DDBJ databases">
        <title>Phylogeny of genus Pseudoclavibacter and closely related genus.</title>
        <authorList>
            <person name="Li Y."/>
        </authorList>
    </citation>
    <scope>NUCLEOTIDE SEQUENCE [LARGE SCALE GENOMIC DNA]</scope>
    <source>
        <strain evidence="6 7">JCM 16921</strain>
    </source>
</reference>
<dbReference type="SUPFAM" id="SSF53187">
    <property type="entry name" value="Zn-dependent exopeptidases"/>
    <property type="match status" value="1"/>
</dbReference>
<dbReference type="EMBL" id="WBKA01000004">
    <property type="protein sequence ID" value="KAB1631977.1"/>
    <property type="molecule type" value="Genomic_DNA"/>
</dbReference>
<dbReference type="GO" id="GO:0046872">
    <property type="term" value="F:metal ion binding"/>
    <property type="evidence" value="ECO:0007669"/>
    <property type="project" value="UniProtKB-KW"/>
</dbReference>
<dbReference type="Gene3D" id="3.40.630.10">
    <property type="entry name" value="Zn peptidases"/>
    <property type="match status" value="1"/>
</dbReference>
<dbReference type="Gene3D" id="3.30.70.360">
    <property type="match status" value="1"/>
</dbReference>
<keyword evidence="1" id="KW-0645">Protease</keyword>
<keyword evidence="7" id="KW-1185">Reference proteome</keyword>
<gene>
    <name evidence="6" type="ORF">F8O02_06585</name>
</gene>
<dbReference type="InterPro" id="IPR011650">
    <property type="entry name" value="Peptidase_M20_dimer"/>
</dbReference>
<name>A0A7C8FIF3_9MICO</name>
<dbReference type="RefSeq" id="WP_158036446.1">
    <property type="nucleotide sequence ID" value="NZ_BAAAZV010000020.1"/>
</dbReference>
<dbReference type="GO" id="GO:0008233">
    <property type="term" value="F:peptidase activity"/>
    <property type="evidence" value="ECO:0007669"/>
    <property type="project" value="UniProtKB-KW"/>
</dbReference>
<dbReference type="PANTHER" id="PTHR43270">
    <property type="entry name" value="BETA-ALA-HIS DIPEPTIDASE"/>
    <property type="match status" value="1"/>
</dbReference>
<evidence type="ECO:0000256" key="3">
    <source>
        <dbReference type="ARBA" id="ARBA00022801"/>
    </source>
</evidence>
<keyword evidence="3 6" id="KW-0378">Hydrolase</keyword>
<evidence type="ECO:0000256" key="4">
    <source>
        <dbReference type="SAM" id="MobiDB-lite"/>
    </source>
</evidence>
<dbReference type="InterPro" id="IPR002933">
    <property type="entry name" value="Peptidase_M20"/>
</dbReference>
<comment type="caution">
    <text evidence="6">The sequence shown here is derived from an EMBL/GenBank/DDBJ whole genome shotgun (WGS) entry which is preliminary data.</text>
</comment>
<evidence type="ECO:0000256" key="2">
    <source>
        <dbReference type="ARBA" id="ARBA00022723"/>
    </source>
</evidence>
<protein>
    <submittedName>
        <fullName evidence="6">M20/M25/M40 family metallo-hydrolase</fullName>
    </submittedName>
</protein>
<evidence type="ECO:0000256" key="1">
    <source>
        <dbReference type="ARBA" id="ARBA00022670"/>
    </source>
</evidence>
<organism evidence="6 7">
    <name type="scientific">Pseudoclavibacter caeni</name>
    <dbReference type="NCBI Taxonomy" id="908846"/>
    <lineage>
        <taxon>Bacteria</taxon>
        <taxon>Bacillati</taxon>
        <taxon>Actinomycetota</taxon>
        <taxon>Actinomycetes</taxon>
        <taxon>Micrococcales</taxon>
        <taxon>Microbacteriaceae</taxon>
        <taxon>Pseudoclavibacter</taxon>
    </lineage>
</organism>
<proteinExistence type="predicted"/>
<dbReference type="NCBIfam" id="NF005914">
    <property type="entry name" value="PRK07907.1"/>
    <property type="match status" value="1"/>
</dbReference>
<dbReference type="AlphaFoldDB" id="A0A7C8FIF3"/>
<evidence type="ECO:0000259" key="5">
    <source>
        <dbReference type="Pfam" id="PF07687"/>
    </source>
</evidence>
<evidence type="ECO:0000313" key="6">
    <source>
        <dbReference type="EMBL" id="KAB1631977.1"/>
    </source>
</evidence>
<dbReference type="Proteomes" id="UP000481339">
    <property type="component" value="Unassembled WGS sequence"/>
</dbReference>
<sequence length="486" mass="49431">MSAATPIPEDAAPASDPGQTSSAPALDLATAQADALAAAVHAEQPRALADLAELVAFPSVADPAQYDWSHSRAAAAWLVARLHELGVADARVVDTVDGSQTVLGGMPAPAGAPTVLLYGHYDVQPPLDGAAWHTPPFTLTPGEDGRLHGRGAADCKGNLVAHLSALRALRATAGALPVGVRVVFEGSEEQGGQGLDRWLADHPEDFAADVMLIMDSGNVAAGEPTLTVALRGVGDLTVAVDTVPVALHSGQFGGAAPDALQALIMMLASLRGPAGDLTVPGIPADQRWAGADYPEERFRADAGVPDGVAIIGSGSIADMLWARPTVTVLGVDAPPVVGSTAAIQGHAAARLNLRVPPGMSAAAAQRALADRLRAVAPWGVRVTITDGGSGEGFAADTTTRTSRMLQAAMARAFGRPVVFAGSGGAIPLTNALQQRFPDAEIALFGVEDPAAAIHAPNESVLPAEIEAVALSEALFLAALGETARID</sequence>
<dbReference type="OrthoDB" id="9761532at2"/>
<dbReference type="Pfam" id="PF01546">
    <property type="entry name" value="Peptidase_M20"/>
    <property type="match status" value="1"/>
</dbReference>